<dbReference type="STRING" id="1205910.B005_5416"/>
<dbReference type="EMBL" id="CP003788">
    <property type="protein sequence ID" value="AFR06901.1"/>
    <property type="molecule type" value="Genomic_DNA"/>
</dbReference>
<dbReference type="KEGG" id="nal:B005_5416"/>
<evidence type="ECO:0000313" key="2">
    <source>
        <dbReference type="Proteomes" id="UP000003779"/>
    </source>
</evidence>
<name>J7L2A9_NOCAA</name>
<accession>J7L2A9</accession>
<gene>
    <name evidence="1" type="ordered locus">B005_5416</name>
</gene>
<sequence length="66" mass="7062">MVGGRVLRVTLRAQPPTAPNLPAFTCRPYCSRTCHRGGRACHIDLCQGGDAGHGTRSVRPEVDGEC</sequence>
<organism evidence="1 2">
    <name type="scientific">Nocardiopsis alba (strain ATCC BAA-2165 / BE74)</name>
    <dbReference type="NCBI Taxonomy" id="1205910"/>
    <lineage>
        <taxon>Bacteria</taxon>
        <taxon>Bacillati</taxon>
        <taxon>Actinomycetota</taxon>
        <taxon>Actinomycetes</taxon>
        <taxon>Streptosporangiales</taxon>
        <taxon>Nocardiopsidaceae</taxon>
        <taxon>Nocardiopsis</taxon>
    </lineage>
</organism>
<dbReference type="AlphaFoldDB" id="J7L2A9"/>
<dbReference type="PATRIC" id="fig|1205910.3.peg.5126"/>
<proteinExistence type="predicted"/>
<reference evidence="2" key="2">
    <citation type="submission" date="2012-08" db="EMBL/GenBank/DDBJ databases">
        <title>Whole-genome sequence of Nocardiopsis alba strain ATCC BAA-2165 associated with honeybees.</title>
        <authorList>
            <person name="Qiao J."/>
            <person name="Chen L."/>
            <person name="Li Y."/>
            <person name="Wang J."/>
            <person name="Zhang W."/>
            <person name="Chen S."/>
        </authorList>
    </citation>
    <scope>NUCLEOTIDE SEQUENCE [LARGE SCALE GENOMIC DNA]</scope>
    <source>
        <strain evidence="2">ATCC BAA-2165 / BE74</strain>
    </source>
</reference>
<reference evidence="1 2" key="1">
    <citation type="journal article" date="2012" name="J. Bacteriol.">
        <title>Whole-Genome Sequence of Nocardiopsis alba Strain ATCC BAA-2165, Associated with Honeybees.</title>
        <authorList>
            <person name="Qiao J."/>
            <person name="Chen L."/>
            <person name="Li Y."/>
            <person name="Wang J."/>
            <person name="Zhang W."/>
            <person name="Chen S."/>
        </authorList>
    </citation>
    <scope>NUCLEOTIDE SEQUENCE [LARGE SCALE GENOMIC DNA]</scope>
    <source>
        <strain evidence="2">ATCC BAA-2165 / BE74</strain>
    </source>
</reference>
<protein>
    <submittedName>
        <fullName evidence="1">Uncharacterized protein</fullName>
    </submittedName>
</protein>
<evidence type="ECO:0000313" key="1">
    <source>
        <dbReference type="EMBL" id="AFR06901.1"/>
    </source>
</evidence>
<dbReference type="HOGENOM" id="CLU_2826776_0_0_11"/>
<dbReference type="Proteomes" id="UP000003779">
    <property type="component" value="Chromosome"/>
</dbReference>